<evidence type="ECO:0000256" key="1">
    <source>
        <dbReference type="ARBA" id="ARBA00007888"/>
    </source>
</evidence>
<dbReference type="InterPro" id="IPR042243">
    <property type="entry name" value="HypD_1"/>
</dbReference>
<dbReference type="InterPro" id="IPR042244">
    <property type="entry name" value="HypD_2_sf"/>
</dbReference>
<dbReference type="PIRSF" id="PIRSF005622">
    <property type="entry name" value="Hydrgn_mat_hypD"/>
    <property type="match status" value="1"/>
</dbReference>
<evidence type="ECO:0000313" key="4">
    <source>
        <dbReference type="EMBL" id="VAX34234.1"/>
    </source>
</evidence>
<sequence>MKSLIENIHLMMKEIGRPVRLMEVCGTHTVAIFRHGIRTVLPDGILLLSGPGCPVCVTSIEDIDKAIKIAGQPGVILTTFGDMMRVPGSRENLQEARADGADIRVLYSPMDALNIAGENPDRRVVFFATGFETTSPSVAATLCEADRKGINNFHIYPNHKLVPPALRALLDDERVKVDGFILPGHVSTIIGRGPYEFISRDYKKPSVIAGFEARDILETIAMLLAQLIKGEYGVEIQYVRAVRAEGNPRATSLISTCFMPVDTQWRGIGTIAKSGLSLREEFGHRDASKLFDITVESSPVIKGCACGDVLKGIKIPTDCPLYGKKCTPENPVGACMVSTEGSCSAYYKYKSGT</sequence>
<dbReference type="GO" id="GO:0051539">
    <property type="term" value="F:4 iron, 4 sulfur cluster binding"/>
    <property type="evidence" value="ECO:0007669"/>
    <property type="project" value="TreeGrafter"/>
</dbReference>
<dbReference type="EMBL" id="UOGI01000277">
    <property type="protein sequence ID" value="VAX34234.1"/>
    <property type="molecule type" value="Genomic_DNA"/>
</dbReference>
<evidence type="ECO:0000256" key="3">
    <source>
        <dbReference type="ARBA" id="ARBA00023004"/>
    </source>
</evidence>
<dbReference type="Gene3D" id="6.10.20.100">
    <property type="match status" value="1"/>
</dbReference>
<dbReference type="PANTHER" id="PTHR30149">
    <property type="entry name" value="HYDROGENASE PROTEIN ASSEMBLY PROTEIN HYPD"/>
    <property type="match status" value="1"/>
</dbReference>
<protein>
    <submittedName>
        <fullName evidence="4">[NiFe] hydrogenase metallocenter assembly protein HypD</fullName>
    </submittedName>
</protein>
<proteinExistence type="inferred from homology"/>
<dbReference type="InterPro" id="IPR002780">
    <property type="entry name" value="Hyd_form_HypD"/>
</dbReference>
<accession>A0A3B1DDW9</accession>
<dbReference type="AlphaFoldDB" id="A0A3B1DDW9"/>
<keyword evidence="3" id="KW-0408">Iron</keyword>
<dbReference type="NCBIfam" id="TIGR00075">
    <property type="entry name" value="hypD"/>
    <property type="match status" value="1"/>
</dbReference>
<keyword evidence="2" id="KW-0479">Metal-binding</keyword>
<reference evidence="4" key="1">
    <citation type="submission" date="2018-06" db="EMBL/GenBank/DDBJ databases">
        <authorList>
            <person name="Zhirakovskaya E."/>
        </authorList>
    </citation>
    <scope>NUCLEOTIDE SEQUENCE</scope>
</reference>
<organism evidence="4">
    <name type="scientific">hydrothermal vent metagenome</name>
    <dbReference type="NCBI Taxonomy" id="652676"/>
    <lineage>
        <taxon>unclassified sequences</taxon>
        <taxon>metagenomes</taxon>
        <taxon>ecological metagenomes</taxon>
    </lineage>
</organism>
<dbReference type="GO" id="GO:0005506">
    <property type="term" value="F:iron ion binding"/>
    <property type="evidence" value="ECO:0007669"/>
    <property type="project" value="TreeGrafter"/>
</dbReference>
<gene>
    <name evidence="4" type="ORF">MNBD_NITROSPIRAE03-2038</name>
</gene>
<dbReference type="PANTHER" id="PTHR30149:SF0">
    <property type="entry name" value="HYDROGENASE MATURATION FACTOR HYPD"/>
    <property type="match status" value="1"/>
</dbReference>
<dbReference type="GO" id="GO:0051604">
    <property type="term" value="P:protein maturation"/>
    <property type="evidence" value="ECO:0007669"/>
    <property type="project" value="TreeGrafter"/>
</dbReference>
<dbReference type="GO" id="GO:0070025">
    <property type="term" value="F:carbon monoxide binding"/>
    <property type="evidence" value="ECO:0007669"/>
    <property type="project" value="TreeGrafter"/>
</dbReference>
<dbReference type="Pfam" id="PF01924">
    <property type="entry name" value="HypD"/>
    <property type="match status" value="1"/>
</dbReference>
<name>A0A3B1DDW9_9ZZZZ</name>
<comment type="similarity">
    <text evidence="1">Belongs to the HypD family.</text>
</comment>
<evidence type="ECO:0000256" key="2">
    <source>
        <dbReference type="ARBA" id="ARBA00022723"/>
    </source>
</evidence>
<dbReference type="Gene3D" id="3.40.50.11740">
    <property type="entry name" value="HypD, alpha/beta domain 2"/>
    <property type="match status" value="2"/>
</dbReference>